<accession>A0ABR8W205</accession>
<dbReference type="EMBL" id="JACSPX010000001">
    <property type="protein sequence ID" value="MBD8011054.1"/>
    <property type="molecule type" value="Genomic_DNA"/>
</dbReference>
<protein>
    <submittedName>
        <fullName evidence="3">Phospholipase</fullName>
    </submittedName>
</protein>
<feature type="transmembrane region" description="Helical" evidence="2">
    <location>
        <begin position="27"/>
        <end position="51"/>
    </location>
</feature>
<keyword evidence="1" id="KW-0175">Coiled coil</keyword>
<name>A0ABR8W205_9MICO</name>
<evidence type="ECO:0000313" key="4">
    <source>
        <dbReference type="Proteomes" id="UP000611521"/>
    </source>
</evidence>
<evidence type="ECO:0000256" key="2">
    <source>
        <dbReference type="SAM" id="Phobius"/>
    </source>
</evidence>
<dbReference type="Proteomes" id="UP000611521">
    <property type="component" value="Unassembled WGS sequence"/>
</dbReference>
<keyword evidence="4" id="KW-1185">Reference proteome</keyword>
<proteinExistence type="predicted"/>
<keyword evidence="2" id="KW-0812">Transmembrane</keyword>
<dbReference type="InterPro" id="IPR023346">
    <property type="entry name" value="Lysozyme-like_dom_sf"/>
</dbReference>
<sequence length="293" mass="30872">MIDTQNTRASHRVAHLTSAHSRLRRPLLAVAVGAVLTATAAAGVVFAPAALGAIPTEHALEQAADAAEDGKIALVNAESLNNVVAQVDFPMQTEQTQVDLHALTADVKRLTQADDLSSQEVHELTAEVVLGTVIVQSKTSDLQESLTAAKQAEAERVAAEAARAQAEVERIAAEKAAEEKRRAEAALAAANTPEGAKATARAMAAERYGWGEGEFSCLVNLWTKESGWNYQAYNADGGATGIPQSLPGSKMATAGADWRTNAATQIAWGLGYIERAYGSPCAAWGHSQAVNWY</sequence>
<keyword evidence="2" id="KW-0472">Membrane</keyword>
<evidence type="ECO:0000313" key="3">
    <source>
        <dbReference type="EMBL" id="MBD8011054.1"/>
    </source>
</evidence>
<feature type="coiled-coil region" evidence="1">
    <location>
        <begin position="142"/>
        <end position="186"/>
    </location>
</feature>
<dbReference type="SUPFAM" id="SSF53955">
    <property type="entry name" value="Lysozyme-like"/>
    <property type="match status" value="1"/>
</dbReference>
<dbReference type="RefSeq" id="WP_191711899.1">
    <property type="nucleotide sequence ID" value="NZ_JACSPX010000001.1"/>
</dbReference>
<gene>
    <name evidence="3" type="ORF">H9633_01925</name>
</gene>
<comment type="caution">
    <text evidence="3">The sequence shown here is derived from an EMBL/GenBank/DDBJ whole genome shotgun (WGS) entry which is preliminary data.</text>
</comment>
<reference evidence="3 4" key="1">
    <citation type="submission" date="2020-08" db="EMBL/GenBank/DDBJ databases">
        <title>A Genomic Blueprint of the Chicken Gut Microbiome.</title>
        <authorList>
            <person name="Gilroy R."/>
            <person name="Ravi A."/>
            <person name="Getino M."/>
            <person name="Pursley I."/>
            <person name="Horton D.L."/>
            <person name="Alikhan N.-F."/>
            <person name="Baker D."/>
            <person name="Gharbi K."/>
            <person name="Hall N."/>
            <person name="Watson M."/>
            <person name="Adriaenssens E.M."/>
            <person name="Foster-Nyarko E."/>
            <person name="Jarju S."/>
            <person name="Secka A."/>
            <person name="Antonio M."/>
            <person name="Oren A."/>
            <person name="Chaudhuri R."/>
            <person name="La Ragione R.M."/>
            <person name="Hildebrand F."/>
            <person name="Pallen M.J."/>
        </authorList>
    </citation>
    <scope>NUCLEOTIDE SEQUENCE [LARGE SCALE GENOMIC DNA]</scope>
    <source>
        <strain evidence="3 4">Re1</strain>
    </source>
</reference>
<keyword evidence="2" id="KW-1133">Transmembrane helix</keyword>
<organism evidence="3 4">
    <name type="scientific">Microbacterium commune</name>
    <dbReference type="NCBI Taxonomy" id="2762219"/>
    <lineage>
        <taxon>Bacteria</taxon>
        <taxon>Bacillati</taxon>
        <taxon>Actinomycetota</taxon>
        <taxon>Actinomycetes</taxon>
        <taxon>Micrococcales</taxon>
        <taxon>Microbacteriaceae</taxon>
        <taxon>Microbacterium</taxon>
    </lineage>
</organism>
<evidence type="ECO:0000256" key="1">
    <source>
        <dbReference type="SAM" id="Coils"/>
    </source>
</evidence>